<dbReference type="Proteomes" id="UP000004722">
    <property type="component" value="Unassembled WGS sequence"/>
</dbReference>
<organism evidence="2 3">
    <name type="scientific">Lactobacillus crispatus FB077-07</name>
    <dbReference type="NCBI Taxonomy" id="883092"/>
    <lineage>
        <taxon>Bacteria</taxon>
        <taxon>Bacillati</taxon>
        <taxon>Bacillota</taxon>
        <taxon>Bacilli</taxon>
        <taxon>Lactobacillales</taxon>
        <taxon>Lactobacillaceae</taxon>
        <taxon>Lactobacillus</taxon>
    </lineage>
</organism>
<keyword evidence="1" id="KW-1133">Transmembrane helix</keyword>
<keyword evidence="1" id="KW-0472">Membrane</keyword>
<name>K1LZ52_9LACO</name>
<reference evidence="2 3" key="1">
    <citation type="submission" date="2012-07" db="EMBL/GenBank/DDBJ databases">
        <title>The Genome Sequence of Lactobacillus crispatus FB077-07.</title>
        <authorList>
            <consortium name="The Broad Institute Genome Sequencing Platform"/>
            <person name="Earl A."/>
            <person name="Ward D."/>
            <person name="Feldgarden M."/>
            <person name="Gevers D."/>
            <person name="Saerens B."/>
            <person name="Vaneechoutte M."/>
            <person name="Walker B."/>
            <person name="Young S.K."/>
            <person name="Zeng Q."/>
            <person name="Gargeya S."/>
            <person name="Fitzgerald M."/>
            <person name="Haas B."/>
            <person name="Abouelleil A."/>
            <person name="Alvarado L."/>
            <person name="Arachchi H.M."/>
            <person name="Berlin A.M."/>
            <person name="Chapman S.B."/>
            <person name="Goldberg J."/>
            <person name="Griggs A."/>
            <person name="Gujja S."/>
            <person name="Hansen M."/>
            <person name="Howarth C."/>
            <person name="Imamovic A."/>
            <person name="Larimer J."/>
            <person name="McCowen C."/>
            <person name="Montmayeur A."/>
            <person name="Murphy C."/>
            <person name="Neiman D."/>
            <person name="Pearson M."/>
            <person name="Priest M."/>
            <person name="Roberts A."/>
            <person name="Saif S."/>
            <person name="Shea T."/>
            <person name="Sisk P."/>
            <person name="Sykes S."/>
            <person name="Wortman J."/>
            <person name="Nusbaum C."/>
            <person name="Birren B."/>
        </authorList>
    </citation>
    <scope>NUCLEOTIDE SEQUENCE [LARGE SCALE GENOMIC DNA]</scope>
    <source>
        <strain evidence="2 3">FB077-07</strain>
    </source>
</reference>
<dbReference type="AlphaFoldDB" id="K1LZ52"/>
<keyword evidence="1" id="KW-0812">Transmembrane</keyword>
<evidence type="ECO:0000256" key="1">
    <source>
        <dbReference type="SAM" id="Phobius"/>
    </source>
</evidence>
<proteinExistence type="predicted"/>
<evidence type="ECO:0000313" key="3">
    <source>
        <dbReference type="Proteomes" id="UP000004722"/>
    </source>
</evidence>
<feature type="transmembrane region" description="Helical" evidence="1">
    <location>
        <begin position="20"/>
        <end position="39"/>
    </location>
</feature>
<dbReference type="EMBL" id="AGZG01000116">
    <property type="protein sequence ID" value="EKB62130.1"/>
    <property type="molecule type" value="Genomic_DNA"/>
</dbReference>
<feature type="transmembrane region" description="Helical" evidence="1">
    <location>
        <begin position="51"/>
        <end position="69"/>
    </location>
</feature>
<gene>
    <name evidence="2" type="ORF">HMPREF9249_02451</name>
</gene>
<evidence type="ECO:0000313" key="2">
    <source>
        <dbReference type="EMBL" id="EKB62130.1"/>
    </source>
</evidence>
<sequence length="200" mass="22315">MFNLTVNSDLSSAGEFENTILVIFLGIMLLYFFISGIVVTVSNKKIGPRMLQAGVIIVFGGMLLDFIVMNRKQTSALDDYNVLESSLLLDKVNNATIDVELTSDHKFIVEQNEIKNLTSTVHGKKVVTTPVTTTGKAYLRVVDYIKDKRKKEPTVNIKITPGISNTVASYETPKGKFRVICYADNQSKHKDKKSTTVLKY</sequence>
<comment type="caution">
    <text evidence="2">The sequence shown here is derived from an EMBL/GenBank/DDBJ whole genome shotgun (WGS) entry which is preliminary data.</text>
</comment>
<protein>
    <submittedName>
        <fullName evidence="2">Uncharacterized protein</fullName>
    </submittedName>
</protein>
<dbReference type="PATRIC" id="fig|883092.3.peg.2433"/>
<dbReference type="RefSeq" id="WP_005729945.1">
    <property type="nucleotide sequence ID" value="NZ_JH932275.1"/>
</dbReference>
<dbReference type="HOGENOM" id="CLU_1364767_0_0_9"/>
<accession>K1LZ52</accession>